<evidence type="ECO:0000256" key="2">
    <source>
        <dbReference type="ARBA" id="ARBA00022448"/>
    </source>
</evidence>
<dbReference type="Proteomes" id="UP000749471">
    <property type="component" value="Unassembled WGS sequence"/>
</dbReference>
<reference evidence="4 5" key="1">
    <citation type="submission" date="2021-06" db="EMBL/GenBank/DDBJ databases">
        <authorList>
            <person name="Sun Q."/>
            <person name="Li D."/>
        </authorList>
    </citation>
    <scope>NUCLEOTIDE SEQUENCE [LARGE SCALE GENOMIC DNA]</scope>
    <source>
        <strain evidence="4 5">MSJ-40</strain>
    </source>
</reference>
<name>A0ABS6E426_9FIRM</name>
<keyword evidence="4" id="KW-0067">ATP-binding</keyword>
<proteinExistence type="predicted"/>
<dbReference type="GO" id="GO:0005524">
    <property type="term" value="F:ATP binding"/>
    <property type="evidence" value="ECO:0007669"/>
    <property type="project" value="UniProtKB-KW"/>
</dbReference>
<dbReference type="RefSeq" id="WP_216517338.1">
    <property type="nucleotide sequence ID" value="NZ_JAHLPM010000003.1"/>
</dbReference>
<gene>
    <name evidence="4" type="ORF">KQI42_04880</name>
</gene>
<protein>
    <submittedName>
        <fullName evidence="4">ATP-binding cassette domain-containing protein</fullName>
    </submittedName>
</protein>
<evidence type="ECO:0000256" key="1">
    <source>
        <dbReference type="ARBA" id="ARBA00004202"/>
    </source>
</evidence>
<keyword evidence="2" id="KW-0813">Transport</keyword>
<sequence length="189" mass="21479">MDLTVIYRSQEKLIRNVHKKDIRKSTAMVFQNFNLFKKKTVLENITEGLIIVKRIDKENASRIGIEVLEKVGLKDKWKAYPSTLSGGQQQRVAIGRALALNPKIMLFDEPTSALDPELVGEVLDLIEELTLEHMTMIIVTHEMGFAKDVADKVIFVDNGDILEIGKPEEVFGSPKNIRAKKFLGRFRRS</sequence>
<dbReference type="InterPro" id="IPR050086">
    <property type="entry name" value="MetN_ABC_transporter-like"/>
</dbReference>
<evidence type="ECO:0000259" key="3">
    <source>
        <dbReference type="PROSITE" id="PS50893"/>
    </source>
</evidence>
<accession>A0ABS6E426</accession>
<organism evidence="4 5">
    <name type="scientific">Tissierella simiarum</name>
    <dbReference type="NCBI Taxonomy" id="2841534"/>
    <lineage>
        <taxon>Bacteria</taxon>
        <taxon>Bacillati</taxon>
        <taxon>Bacillota</taxon>
        <taxon>Tissierellia</taxon>
        <taxon>Tissierellales</taxon>
        <taxon>Tissierellaceae</taxon>
        <taxon>Tissierella</taxon>
    </lineage>
</organism>
<comment type="subcellular location">
    <subcellularLocation>
        <location evidence="1">Cell membrane</location>
        <topology evidence="1">Peripheral membrane protein</topology>
    </subcellularLocation>
</comment>
<dbReference type="Pfam" id="PF00005">
    <property type="entry name" value="ABC_tran"/>
    <property type="match status" value="1"/>
</dbReference>
<evidence type="ECO:0000313" key="5">
    <source>
        <dbReference type="Proteomes" id="UP000749471"/>
    </source>
</evidence>
<dbReference type="EMBL" id="JAHLPM010000003">
    <property type="protein sequence ID" value="MBU5437331.1"/>
    <property type="molecule type" value="Genomic_DNA"/>
</dbReference>
<dbReference type="PANTHER" id="PTHR43166:SF35">
    <property type="entry name" value="L-CYSTINE IMPORT ATP-BINDING PROTEIN TCYN"/>
    <property type="match status" value="1"/>
</dbReference>
<keyword evidence="5" id="KW-1185">Reference proteome</keyword>
<dbReference type="InterPro" id="IPR017871">
    <property type="entry name" value="ABC_transporter-like_CS"/>
</dbReference>
<feature type="domain" description="ABC transporter" evidence="3">
    <location>
        <begin position="1"/>
        <end position="183"/>
    </location>
</feature>
<comment type="caution">
    <text evidence="4">The sequence shown here is derived from an EMBL/GenBank/DDBJ whole genome shotgun (WGS) entry which is preliminary data.</text>
</comment>
<dbReference type="PROSITE" id="PS50893">
    <property type="entry name" value="ABC_TRANSPORTER_2"/>
    <property type="match status" value="1"/>
</dbReference>
<dbReference type="PROSITE" id="PS00211">
    <property type="entry name" value="ABC_TRANSPORTER_1"/>
    <property type="match status" value="1"/>
</dbReference>
<dbReference type="PANTHER" id="PTHR43166">
    <property type="entry name" value="AMINO ACID IMPORT ATP-BINDING PROTEIN"/>
    <property type="match status" value="1"/>
</dbReference>
<keyword evidence="4" id="KW-0547">Nucleotide-binding</keyword>
<evidence type="ECO:0000313" key="4">
    <source>
        <dbReference type="EMBL" id="MBU5437331.1"/>
    </source>
</evidence>
<dbReference type="InterPro" id="IPR003439">
    <property type="entry name" value="ABC_transporter-like_ATP-bd"/>
</dbReference>